<dbReference type="InterPro" id="IPR018707">
    <property type="entry name" value="LpxR"/>
</dbReference>
<dbReference type="Pfam" id="PF09982">
    <property type="entry name" value="LpxR"/>
    <property type="match status" value="1"/>
</dbReference>
<feature type="signal peptide" evidence="1">
    <location>
        <begin position="1"/>
        <end position="24"/>
    </location>
</feature>
<proteinExistence type="predicted"/>
<dbReference type="Proteomes" id="UP000607559">
    <property type="component" value="Unassembled WGS sequence"/>
</dbReference>
<comment type="caution">
    <text evidence="2">The sequence shown here is derived from an EMBL/GenBank/DDBJ whole genome shotgun (WGS) entry which is preliminary data.</text>
</comment>
<organism evidence="2 3">
    <name type="scientific">Puia dinghuensis</name>
    <dbReference type="NCBI Taxonomy" id="1792502"/>
    <lineage>
        <taxon>Bacteria</taxon>
        <taxon>Pseudomonadati</taxon>
        <taxon>Bacteroidota</taxon>
        <taxon>Chitinophagia</taxon>
        <taxon>Chitinophagales</taxon>
        <taxon>Chitinophagaceae</taxon>
        <taxon>Puia</taxon>
    </lineage>
</organism>
<name>A0A8J2UHY2_9BACT</name>
<feature type="chain" id="PRO_5035159160" description="Lipid A deacylase LpxR family protein" evidence="1">
    <location>
        <begin position="25"/>
        <end position="361"/>
    </location>
</feature>
<dbReference type="RefSeq" id="WP_188936837.1">
    <property type="nucleotide sequence ID" value="NZ_BMJC01000005.1"/>
</dbReference>
<evidence type="ECO:0000256" key="1">
    <source>
        <dbReference type="SAM" id="SignalP"/>
    </source>
</evidence>
<dbReference type="InterPro" id="IPR037107">
    <property type="entry name" value="Put_OMP_sf"/>
</dbReference>
<evidence type="ECO:0000313" key="3">
    <source>
        <dbReference type="Proteomes" id="UP000607559"/>
    </source>
</evidence>
<gene>
    <name evidence="2" type="ORF">GCM10011511_49580</name>
</gene>
<keyword evidence="1" id="KW-0732">Signal</keyword>
<protein>
    <recommendedName>
        <fullName evidence="4">Lipid A deacylase LpxR family protein</fullName>
    </recommendedName>
</protein>
<reference evidence="2" key="2">
    <citation type="submission" date="2020-09" db="EMBL/GenBank/DDBJ databases">
        <authorList>
            <person name="Sun Q."/>
            <person name="Zhou Y."/>
        </authorList>
    </citation>
    <scope>NUCLEOTIDE SEQUENCE</scope>
    <source>
        <strain evidence="2">CGMCC 1.15448</strain>
    </source>
</reference>
<accession>A0A8J2UHY2</accession>
<evidence type="ECO:0008006" key="4">
    <source>
        <dbReference type="Google" id="ProtNLM"/>
    </source>
</evidence>
<keyword evidence="3" id="KW-1185">Reference proteome</keyword>
<dbReference type="Gene3D" id="2.40.128.140">
    <property type="entry name" value="Outer membrane protein"/>
    <property type="match status" value="1"/>
</dbReference>
<reference evidence="2" key="1">
    <citation type="journal article" date="2014" name="Int. J. Syst. Evol. Microbiol.">
        <title>Complete genome sequence of Corynebacterium casei LMG S-19264T (=DSM 44701T), isolated from a smear-ripened cheese.</title>
        <authorList>
            <consortium name="US DOE Joint Genome Institute (JGI-PGF)"/>
            <person name="Walter F."/>
            <person name="Albersmeier A."/>
            <person name="Kalinowski J."/>
            <person name="Ruckert C."/>
        </authorList>
    </citation>
    <scope>NUCLEOTIDE SEQUENCE</scope>
    <source>
        <strain evidence="2">CGMCC 1.15448</strain>
    </source>
</reference>
<evidence type="ECO:0000313" key="2">
    <source>
        <dbReference type="EMBL" id="GGB19889.1"/>
    </source>
</evidence>
<sequence length="361" mass="40835">MKHFLRLSILLLSLQILTSTNANAQQSTNAQRSTNAQQSTNATIPTLKAKEPTELFRFFFDDDYFNFSGRGTDRAYSAGTRLEVFYKENKPSHFFLDRAMPKAGDSSVNVFGWGMMQIMITPDNISRADFQPNDYPWSGALFATHTLYSYNEQKKYDLQTELDMGILGPAALAGETQDYVHRMIHYRRPMGWDNQFGNSPYVDVSLTAEKQLLGFQGLVEVIGGGQVVAGTGMNAAAIYSLIRIGKMTPYFKGFLKQYSSIGSRKKVQFYFIFKPEMQYQLTNALFEGGLFSSKPSMVVKTGKSTQVETYHLLNPVLYSFTFGPALVINHFTISSTQTSITRYLKGLYDHTYGNVTLYYSW</sequence>
<dbReference type="EMBL" id="BMJC01000005">
    <property type="protein sequence ID" value="GGB19889.1"/>
    <property type="molecule type" value="Genomic_DNA"/>
</dbReference>
<dbReference type="AlphaFoldDB" id="A0A8J2UHY2"/>